<accession>A0A0U1P0N0</accession>
<dbReference type="Gene3D" id="3.40.50.720">
    <property type="entry name" value="NAD(P)-binding Rossmann-like Domain"/>
    <property type="match status" value="1"/>
</dbReference>
<dbReference type="RefSeq" id="WP_090636827.1">
    <property type="nucleotide sequence ID" value="NZ_CVRB01000004.1"/>
</dbReference>
<evidence type="ECO:0000313" key="4">
    <source>
        <dbReference type="EMBL" id="CRK83781.1"/>
    </source>
</evidence>
<keyword evidence="5" id="KW-1185">Reference proteome</keyword>
<evidence type="ECO:0000313" key="5">
    <source>
        <dbReference type="Proteomes" id="UP000199087"/>
    </source>
</evidence>
<dbReference type="InterPro" id="IPR036291">
    <property type="entry name" value="NAD(P)-bd_dom_sf"/>
</dbReference>
<comment type="subunit">
    <text evidence="2">Homotetramer.</text>
</comment>
<organism evidence="4 5">
    <name type="scientific">Neobacillus massiliamazoniensis</name>
    <dbReference type="NCBI Taxonomy" id="1499688"/>
    <lineage>
        <taxon>Bacteria</taxon>
        <taxon>Bacillati</taxon>
        <taxon>Bacillota</taxon>
        <taxon>Bacilli</taxon>
        <taxon>Bacillales</taxon>
        <taxon>Bacillaceae</taxon>
        <taxon>Neobacillus</taxon>
    </lineage>
</organism>
<gene>
    <name evidence="4" type="primary">fabG_3</name>
    <name evidence="4" type="ORF">BN000_03775</name>
</gene>
<dbReference type="Pfam" id="PF13561">
    <property type="entry name" value="adh_short_C2"/>
    <property type="match status" value="1"/>
</dbReference>
<dbReference type="Proteomes" id="UP000199087">
    <property type="component" value="Unassembled WGS sequence"/>
</dbReference>
<evidence type="ECO:0000256" key="2">
    <source>
        <dbReference type="ARBA" id="ARBA00011881"/>
    </source>
</evidence>
<reference evidence="5" key="1">
    <citation type="submission" date="2015-05" db="EMBL/GenBank/DDBJ databases">
        <authorList>
            <person name="Urmite Genomes"/>
        </authorList>
    </citation>
    <scope>NUCLEOTIDE SEQUENCE [LARGE SCALE GENOMIC DNA]</scope>
    <source>
        <strain evidence="5">LF1</strain>
    </source>
</reference>
<dbReference type="PRINTS" id="PR00081">
    <property type="entry name" value="GDHRDH"/>
</dbReference>
<dbReference type="CDD" id="cd05233">
    <property type="entry name" value="SDR_c"/>
    <property type="match status" value="1"/>
</dbReference>
<evidence type="ECO:0000256" key="3">
    <source>
        <dbReference type="ARBA" id="ARBA00023002"/>
    </source>
</evidence>
<dbReference type="SUPFAM" id="SSF51735">
    <property type="entry name" value="NAD(P)-binding Rossmann-fold domains"/>
    <property type="match status" value="1"/>
</dbReference>
<dbReference type="PANTHER" id="PTHR43639:SF1">
    <property type="entry name" value="SHORT-CHAIN DEHYDROGENASE_REDUCTASE FAMILY PROTEIN"/>
    <property type="match status" value="1"/>
</dbReference>
<dbReference type="AlphaFoldDB" id="A0A0U1P0N0"/>
<protein>
    <submittedName>
        <fullName evidence="4">3-ketoacyl-ACP reductase</fullName>
    </submittedName>
</protein>
<sequence length="257" mass="28417">MTKKTALITGGAAGLGKMTAYQLAEKGFELVINYRNSEIEAVNLVNELNNTYGTKNIAIQGDVSNLDECIQIFEEALSLYPSIDILIHNAGPYIHERKRLTDYSFDEWRYLMDGNLSAVFYLSKLVIPIMRKQNWGRIITMGFDRVETAPGWVYRSVFAAAKTGLASLTRTIAIEEAEYGITANMVCPGDIVKEWKEKNIADTLGSVDEESCVIRPGTGEDVARMISFLVDEKSSFITGSIIPVTGGKDVLGKINKL</sequence>
<dbReference type="PANTHER" id="PTHR43639">
    <property type="entry name" value="OXIDOREDUCTASE, SHORT-CHAIN DEHYDROGENASE/REDUCTASE FAMILY (AFU_ORTHOLOGUE AFUA_5G02870)"/>
    <property type="match status" value="1"/>
</dbReference>
<keyword evidence="3" id="KW-0560">Oxidoreductase</keyword>
<dbReference type="EMBL" id="CVRB01000004">
    <property type="protein sequence ID" value="CRK83781.1"/>
    <property type="molecule type" value="Genomic_DNA"/>
</dbReference>
<dbReference type="GO" id="GO:0016491">
    <property type="term" value="F:oxidoreductase activity"/>
    <property type="evidence" value="ECO:0007669"/>
    <property type="project" value="UniProtKB-KW"/>
</dbReference>
<dbReference type="OrthoDB" id="9803333at2"/>
<dbReference type="STRING" id="1499688.BN000_03775"/>
<evidence type="ECO:0000256" key="1">
    <source>
        <dbReference type="ARBA" id="ARBA00006484"/>
    </source>
</evidence>
<dbReference type="InterPro" id="IPR002347">
    <property type="entry name" value="SDR_fam"/>
</dbReference>
<dbReference type="FunFam" id="3.40.50.720:FF:000173">
    <property type="entry name" value="3-oxoacyl-[acyl-carrier protein] reductase"/>
    <property type="match status" value="1"/>
</dbReference>
<comment type="similarity">
    <text evidence="1">Belongs to the short-chain dehydrogenases/reductases (SDR) family.</text>
</comment>
<name>A0A0U1P0N0_9BACI</name>
<proteinExistence type="inferred from homology"/>